<accession>A0AAD7JNN6</accession>
<evidence type="ECO:0000313" key="2">
    <source>
        <dbReference type="Proteomes" id="UP001215280"/>
    </source>
</evidence>
<dbReference type="AlphaFoldDB" id="A0AAD7JNN6"/>
<gene>
    <name evidence="1" type="ORF">DFH07DRAFT_736322</name>
</gene>
<name>A0AAD7JNN6_9AGAR</name>
<dbReference type="Proteomes" id="UP001215280">
    <property type="component" value="Unassembled WGS sequence"/>
</dbReference>
<sequence length="263" mass="30016">MHQYSESGLAELVSSSGPRLTRLLESNDAPLGTDIPTVRQIISDQQARVDAFNAQIDALQTTMGQLITERDAAAESVRTHSTIISPLRRVPSELICEIFSLTQCTQRIGRETVNCPPWHLAHICRSWRYWTLSDPFLWCSIEISHINGSRSTPPFNVFYPLSMIETQLLWSGNVPLHVSIQWWMVAEGELLDLLLLHCERWCTDCVHVLDKDASLVSRLRDVQGQIPQLQKFQFINGIDFDERHKYLSVPPNLREIILTSIDL</sequence>
<proteinExistence type="predicted"/>
<reference evidence="1" key="1">
    <citation type="submission" date="2023-03" db="EMBL/GenBank/DDBJ databases">
        <title>Massive genome expansion in bonnet fungi (Mycena s.s.) driven by repeated elements and novel gene families across ecological guilds.</title>
        <authorList>
            <consortium name="Lawrence Berkeley National Laboratory"/>
            <person name="Harder C.B."/>
            <person name="Miyauchi S."/>
            <person name="Viragh M."/>
            <person name="Kuo A."/>
            <person name="Thoen E."/>
            <person name="Andreopoulos B."/>
            <person name="Lu D."/>
            <person name="Skrede I."/>
            <person name="Drula E."/>
            <person name="Henrissat B."/>
            <person name="Morin E."/>
            <person name="Kohler A."/>
            <person name="Barry K."/>
            <person name="LaButti K."/>
            <person name="Morin E."/>
            <person name="Salamov A."/>
            <person name="Lipzen A."/>
            <person name="Mereny Z."/>
            <person name="Hegedus B."/>
            <person name="Baldrian P."/>
            <person name="Stursova M."/>
            <person name="Weitz H."/>
            <person name="Taylor A."/>
            <person name="Grigoriev I.V."/>
            <person name="Nagy L.G."/>
            <person name="Martin F."/>
            <person name="Kauserud H."/>
        </authorList>
    </citation>
    <scope>NUCLEOTIDE SEQUENCE</scope>
    <source>
        <strain evidence="1">CBHHK188m</strain>
    </source>
</reference>
<dbReference type="EMBL" id="JARJLG010000027">
    <property type="protein sequence ID" value="KAJ7768692.1"/>
    <property type="molecule type" value="Genomic_DNA"/>
</dbReference>
<organism evidence="1 2">
    <name type="scientific">Mycena maculata</name>
    <dbReference type="NCBI Taxonomy" id="230809"/>
    <lineage>
        <taxon>Eukaryota</taxon>
        <taxon>Fungi</taxon>
        <taxon>Dikarya</taxon>
        <taxon>Basidiomycota</taxon>
        <taxon>Agaricomycotina</taxon>
        <taxon>Agaricomycetes</taxon>
        <taxon>Agaricomycetidae</taxon>
        <taxon>Agaricales</taxon>
        <taxon>Marasmiineae</taxon>
        <taxon>Mycenaceae</taxon>
        <taxon>Mycena</taxon>
    </lineage>
</organism>
<comment type="caution">
    <text evidence="1">The sequence shown here is derived from an EMBL/GenBank/DDBJ whole genome shotgun (WGS) entry which is preliminary data.</text>
</comment>
<evidence type="ECO:0008006" key="3">
    <source>
        <dbReference type="Google" id="ProtNLM"/>
    </source>
</evidence>
<protein>
    <recommendedName>
        <fullName evidence="3">F-box domain-containing protein</fullName>
    </recommendedName>
</protein>
<keyword evidence="2" id="KW-1185">Reference proteome</keyword>
<evidence type="ECO:0000313" key="1">
    <source>
        <dbReference type="EMBL" id="KAJ7768692.1"/>
    </source>
</evidence>